<evidence type="ECO:0000256" key="1">
    <source>
        <dbReference type="SAM" id="MobiDB-lite"/>
    </source>
</evidence>
<reference evidence="2 3" key="1">
    <citation type="submission" date="2021-02" db="EMBL/GenBank/DDBJ databases">
        <authorList>
            <person name="Han P."/>
        </authorList>
    </citation>
    <scope>NUCLEOTIDE SEQUENCE [LARGE SCALE GENOMIC DNA]</scope>
    <source>
        <strain evidence="2">Candidatus Nitrospira sp. ZN2</strain>
    </source>
</reference>
<evidence type="ECO:0000313" key="2">
    <source>
        <dbReference type="EMBL" id="CAE6753085.1"/>
    </source>
</evidence>
<proteinExistence type="predicted"/>
<sequence>MWEQGSECGVRRESLVYRQERHGTGTTDNEHVSSGRTARPARLVVGAVLGGAVGP</sequence>
<keyword evidence="3" id="KW-1185">Reference proteome</keyword>
<dbReference type="Proteomes" id="UP000675880">
    <property type="component" value="Unassembled WGS sequence"/>
</dbReference>
<protein>
    <submittedName>
        <fullName evidence="2">Uncharacterized protein</fullName>
    </submittedName>
</protein>
<feature type="region of interest" description="Disordered" evidence="1">
    <location>
        <begin position="18"/>
        <end position="39"/>
    </location>
</feature>
<evidence type="ECO:0000313" key="3">
    <source>
        <dbReference type="Proteomes" id="UP000675880"/>
    </source>
</evidence>
<gene>
    <name evidence="2" type="ORF">NSPZN2_30268</name>
</gene>
<feature type="compositionally biased region" description="Basic and acidic residues" evidence="1">
    <location>
        <begin position="18"/>
        <end position="33"/>
    </location>
</feature>
<dbReference type="EMBL" id="CAJNBJ010000016">
    <property type="protein sequence ID" value="CAE6753085.1"/>
    <property type="molecule type" value="Genomic_DNA"/>
</dbReference>
<organism evidence="2 3">
    <name type="scientific">Nitrospira defluvii</name>
    <dbReference type="NCBI Taxonomy" id="330214"/>
    <lineage>
        <taxon>Bacteria</taxon>
        <taxon>Pseudomonadati</taxon>
        <taxon>Nitrospirota</taxon>
        <taxon>Nitrospiria</taxon>
        <taxon>Nitrospirales</taxon>
        <taxon>Nitrospiraceae</taxon>
        <taxon>Nitrospira</taxon>
    </lineage>
</organism>
<comment type="caution">
    <text evidence="2">The sequence shown here is derived from an EMBL/GenBank/DDBJ whole genome shotgun (WGS) entry which is preliminary data.</text>
</comment>
<name>A0ABM8RHJ8_9BACT</name>
<accession>A0ABM8RHJ8</accession>